<dbReference type="EMBL" id="SGPM01000142">
    <property type="protein sequence ID" value="THH29053.1"/>
    <property type="molecule type" value="Genomic_DNA"/>
</dbReference>
<keyword evidence="4" id="KW-1185">Reference proteome</keyword>
<accession>A0A4V6S1U4</accession>
<feature type="region of interest" description="Disordered" evidence="2">
    <location>
        <begin position="17"/>
        <end position="79"/>
    </location>
</feature>
<dbReference type="GO" id="GO:0045145">
    <property type="term" value="F:single-stranded DNA 5'-3' DNA exonuclease activity"/>
    <property type="evidence" value="ECO:0007669"/>
    <property type="project" value="InterPro"/>
</dbReference>
<gene>
    <name evidence="3" type="ORF">EUX98_g5136</name>
</gene>
<dbReference type="OrthoDB" id="354769at2759"/>
<name>A0A4V6S1U4_9APHY</name>
<dbReference type="AlphaFoldDB" id="A0A4V6S1U4"/>
<dbReference type="GO" id="GO:0036297">
    <property type="term" value="P:interstrand cross-link repair"/>
    <property type="evidence" value="ECO:0007669"/>
    <property type="project" value="TreeGrafter"/>
</dbReference>
<evidence type="ECO:0000313" key="3">
    <source>
        <dbReference type="EMBL" id="THH29053.1"/>
    </source>
</evidence>
<protein>
    <submittedName>
        <fullName evidence="3">Uncharacterized protein</fullName>
    </submittedName>
</protein>
<comment type="similarity">
    <text evidence="1">Belongs to the EXO5 family.</text>
</comment>
<dbReference type="PANTHER" id="PTHR14464:SF4">
    <property type="entry name" value="EXONUCLEASE V"/>
    <property type="match status" value="1"/>
</dbReference>
<feature type="region of interest" description="Disordered" evidence="2">
    <location>
        <begin position="141"/>
        <end position="165"/>
    </location>
</feature>
<dbReference type="PANTHER" id="PTHR14464">
    <property type="entry name" value="EXONUCLEASE V"/>
    <property type="match status" value="1"/>
</dbReference>
<dbReference type="GO" id="GO:0005634">
    <property type="term" value="C:nucleus"/>
    <property type="evidence" value="ECO:0007669"/>
    <property type="project" value="TreeGrafter"/>
</dbReference>
<comment type="caution">
    <text evidence="3">The sequence shown here is derived from an EMBL/GenBank/DDBJ whole genome shotgun (WGS) entry which is preliminary data.</text>
</comment>
<evidence type="ECO:0000313" key="4">
    <source>
        <dbReference type="Proteomes" id="UP000308730"/>
    </source>
</evidence>
<organism evidence="3 4">
    <name type="scientific">Antrodiella citrinella</name>
    <dbReference type="NCBI Taxonomy" id="2447956"/>
    <lineage>
        <taxon>Eukaryota</taxon>
        <taxon>Fungi</taxon>
        <taxon>Dikarya</taxon>
        <taxon>Basidiomycota</taxon>
        <taxon>Agaricomycotina</taxon>
        <taxon>Agaricomycetes</taxon>
        <taxon>Polyporales</taxon>
        <taxon>Steccherinaceae</taxon>
        <taxon>Antrodiella</taxon>
    </lineage>
</organism>
<sequence length="289" mass="31979">MSDDEYDAYNLSLDVEDLPFITSLPPSPPTTGIPSQETRPSQEEETREGDIQDSQDSQSSDLDVFYTAPSTQIDAHHSDSYSDYDLSEFTADDFASFDAAVTDVGESSTGATKRVGAILNNAARAGPAVSVVLEGASKTLRDMGPPGEPPVRKNNSETNVSSYRQMKEASPYERFRSWRGALSVTDLTSPSWCEVQFDYGLRQKRFKKVEERPTEFQTAAGKTIIVDTSVAVVNDLVAERGRSVHKVLERELHPEEIKVETTTEEERLVNMIASMQSLQHAGRCVNFLL</sequence>
<feature type="compositionally biased region" description="Basic and acidic residues" evidence="2">
    <location>
        <begin position="40"/>
        <end position="50"/>
    </location>
</feature>
<evidence type="ECO:0000256" key="1">
    <source>
        <dbReference type="ARBA" id="ARBA00009797"/>
    </source>
</evidence>
<evidence type="ECO:0000256" key="2">
    <source>
        <dbReference type="SAM" id="MobiDB-lite"/>
    </source>
</evidence>
<dbReference type="Pfam" id="PF09810">
    <property type="entry name" value="Exo5"/>
    <property type="match status" value="1"/>
</dbReference>
<dbReference type="Proteomes" id="UP000308730">
    <property type="component" value="Unassembled WGS sequence"/>
</dbReference>
<reference evidence="3 4" key="1">
    <citation type="submission" date="2019-02" db="EMBL/GenBank/DDBJ databases">
        <title>Genome sequencing of the rare red list fungi Antrodiella citrinella (Flaviporus citrinellus).</title>
        <authorList>
            <person name="Buettner E."/>
            <person name="Kellner H."/>
        </authorList>
    </citation>
    <scope>NUCLEOTIDE SEQUENCE [LARGE SCALE GENOMIC DNA]</scope>
    <source>
        <strain evidence="3 4">DSM 108506</strain>
    </source>
</reference>
<proteinExistence type="inferred from homology"/>
<dbReference type="InterPro" id="IPR019190">
    <property type="entry name" value="EXOV"/>
</dbReference>
<dbReference type="GO" id="GO:0005739">
    <property type="term" value="C:mitochondrion"/>
    <property type="evidence" value="ECO:0007669"/>
    <property type="project" value="TreeGrafter"/>
</dbReference>